<evidence type="ECO:0000256" key="4">
    <source>
        <dbReference type="PIRSR" id="PIRSR000097-3"/>
    </source>
</evidence>
<evidence type="ECO:0000259" key="6">
    <source>
        <dbReference type="Pfam" id="PF00248"/>
    </source>
</evidence>
<dbReference type="AlphaFoldDB" id="A0A136JCM1"/>
<evidence type="ECO:0000313" key="8">
    <source>
        <dbReference type="Proteomes" id="UP000070501"/>
    </source>
</evidence>
<feature type="domain" description="NADP-dependent oxidoreductase" evidence="6">
    <location>
        <begin position="55"/>
        <end position="323"/>
    </location>
</feature>
<dbReference type="PRINTS" id="PR00069">
    <property type="entry name" value="ALDKETRDTASE"/>
</dbReference>
<feature type="compositionally biased region" description="Polar residues" evidence="5">
    <location>
        <begin position="21"/>
        <end position="34"/>
    </location>
</feature>
<accession>A0A136JCM1</accession>
<sequence>MGVLEATDLALPPIAPRRRQPQTNGVKATVTSSTTKQPSLRTHFTLNTGAQIPAVGFGTWKAAPGEAGRAVEAAFAAGYRHLDCAPLYHNEAEIGQVLRATSVPRGEYFVTTKLWSSDHRRASQALDKSLRDLGLEYVDLWLMHWPVTLPPASEPEGYGKEDRTVHDPEWDFRDTWREMERILRDGSGRVRAIGVANFSTVNLEKLLSAPGVTVVPAVNQTELQPLLPQDKLHALCAARGIHQTAFGPLGGAPVEGSTTLHDEAVVREIAKARGVSTANVLLSWGVAKGWSVIPKSVNPGRTAANLRDNFVPSDEEMRKLDGLAGSAGPRRFNRPNWGTTVFHDDDVNTK</sequence>
<feature type="region of interest" description="Disordered" evidence="5">
    <location>
        <begin position="322"/>
        <end position="350"/>
    </location>
</feature>
<evidence type="ECO:0000256" key="2">
    <source>
        <dbReference type="PIRSR" id="PIRSR000097-1"/>
    </source>
</evidence>
<evidence type="ECO:0000256" key="3">
    <source>
        <dbReference type="PIRSR" id="PIRSR000097-2"/>
    </source>
</evidence>
<dbReference type="PANTHER" id="PTHR11732">
    <property type="entry name" value="ALDO/KETO REDUCTASE"/>
    <property type="match status" value="1"/>
</dbReference>
<evidence type="ECO:0000256" key="1">
    <source>
        <dbReference type="ARBA" id="ARBA00023002"/>
    </source>
</evidence>
<proteinExistence type="predicted"/>
<dbReference type="Gene3D" id="3.20.20.100">
    <property type="entry name" value="NADP-dependent oxidoreductase domain"/>
    <property type="match status" value="1"/>
</dbReference>
<name>A0A136JCM1_9PEZI</name>
<dbReference type="InterPro" id="IPR036812">
    <property type="entry name" value="NAD(P)_OxRdtase_dom_sf"/>
</dbReference>
<dbReference type="OrthoDB" id="416253at2759"/>
<dbReference type="InterPro" id="IPR018170">
    <property type="entry name" value="Aldo/ket_reductase_CS"/>
</dbReference>
<dbReference type="GO" id="GO:0016491">
    <property type="term" value="F:oxidoreductase activity"/>
    <property type="evidence" value="ECO:0007669"/>
    <property type="project" value="UniProtKB-KW"/>
</dbReference>
<evidence type="ECO:0000313" key="7">
    <source>
        <dbReference type="EMBL" id="KXJ94915.1"/>
    </source>
</evidence>
<protein>
    <submittedName>
        <fullName evidence="7">NADP-dependent oxidoreductase domain-containing protein</fullName>
    </submittedName>
</protein>
<evidence type="ECO:0000256" key="5">
    <source>
        <dbReference type="SAM" id="MobiDB-lite"/>
    </source>
</evidence>
<keyword evidence="1" id="KW-0560">Oxidoreductase</keyword>
<reference evidence="8" key="1">
    <citation type="submission" date="2016-02" db="EMBL/GenBank/DDBJ databases">
        <title>Draft genome sequence of Microdochium bolleyi, a fungal endophyte of beachgrass.</title>
        <authorList>
            <consortium name="DOE Joint Genome Institute"/>
            <person name="David A.S."/>
            <person name="May G."/>
            <person name="Haridas S."/>
            <person name="Lim J."/>
            <person name="Wang M."/>
            <person name="Labutti K."/>
            <person name="Lipzen A."/>
            <person name="Barry K."/>
            <person name="Grigoriev I.V."/>
        </authorList>
    </citation>
    <scope>NUCLEOTIDE SEQUENCE [LARGE SCALE GENOMIC DNA]</scope>
    <source>
        <strain evidence="8">J235TASD1</strain>
    </source>
</reference>
<dbReference type="STRING" id="196109.A0A136JCM1"/>
<feature type="site" description="Lowers pKa of active site Tyr" evidence="4">
    <location>
        <position position="113"/>
    </location>
</feature>
<dbReference type="Proteomes" id="UP000070501">
    <property type="component" value="Unassembled WGS sequence"/>
</dbReference>
<dbReference type="InterPro" id="IPR023210">
    <property type="entry name" value="NADP_OxRdtase_dom"/>
</dbReference>
<dbReference type="InterPro" id="IPR020471">
    <property type="entry name" value="AKR"/>
</dbReference>
<dbReference type="PROSITE" id="PS00798">
    <property type="entry name" value="ALDOKETO_REDUCTASE_1"/>
    <property type="match status" value="1"/>
</dbReference>
<feature type="active site" description="Proton donor" evidence="2">
    <location>
        <position position="88"/>
    </location>
</feature>
<feature type="binding site" evidence="3">
    <location>
        <position position="144"/>
    </location>
    <ligand>
        <name>substrate</name>
    </ligand>
</feature>
<keyword evidence="8" id="KW-1185">Reference proteome</keyword>
<dbReference type="EMBL" id="KQ964247">
    <property type="protein sequence ID" value="KXJ94915.1"/>
    <property type="molecule type" value="Genomic_DNA"/>
</dbReference>
<dbReference type="Pfam" id="PF00248">
    <property type="entry name" value="Aldo_ket_red"/>
    <property type="match status" value="1"/>
</dbReference>
<dbReference type="PIRSF" id="PIRSF000097">
    <property type="entry name" value="AKR"/>
    <property type="match status" value="1"/>
</dbReference>
<feature type="region of interest" description="Disordered" evidence="5">
    <location>
        <begin position="15"/>
        <end position="34"/>
    </location>
</feature>
<dbReference type="SUPFAM" id="SSF51430">
    <property type="entry name" value="NAD(P)-linked oxidoreductase"/>
    <property type="match status" value="1"/>
</dbReference>
<gene>
    <name evidence="7" type="ORF">Micbo1qcDRAFT_145605</name>
</gene>
<dbReference type="InParanoid" id="A0A136JCM1"/>
<organism evidence="7 8">
    <name type="scientific">Microdochium bolleyi</name>
    <dbReference type="NCBI Taxonomy" id="196109"/>
    <lineage>
        <taxon>Eukaryota</taxon>
        <taxon>Fungi</taxon>
        <taxon>Dikarya</taxon>
        <taxon>Ascomycota</taxon>
        <taxon>Pezizomycotina</taxon>
        <taxon>Sordariomycetes</taxon>
        <taxon>Xylariomycetidae</taxon>
        <taxon>Xylariales</taxon>
        <taxon>Microdochiaceae</taxon>
        <taxon>Microdochium</taxon>
    </lineage>
</organism>